<dbReference type="EMBL" id="JBGBZA010000002">
    <property type="protein sequence ID" value="MEY9319413.1"/>
    <property type="molecule type" value="Genomic_DNA"/>
</dbReference>
<evidence type="ECO:0000313" key="2">
    <source>
        <dbReference type="Proteomes" id="UP001565471"/>
    </source>
</evidence>
<dbReference type="RefSeq" id="WP_016841188.1">
    <property type="nucleotide sequence ID" value="NZ_BJNL01000058.1"/>
</dbReference>
<accession>A0ABV4F920</accession>
<reference evidence="1 2" key="1">
    <citation type="submission" date="2024-07" db="EMBL/GenBank/DDBJ databases">
        <title>Genomic Encyclopedia of Type Strains, Phase V (KMG-V): Genome sequencing to study the core and pangenomes of soil and plant-associated prokaryotes.</title>
        <authorList>
            <person name="Whitman W."/>
        </authorList>
    </citation>
    <scope>NUCLEOTIDE SEQUENCE [LARGE SCALE GENOMIC DNA]</scope>
    <source>
        <strain evidence="1 2">USDA 415</strain>
    </source>
</reference>
<proteinExistence type="predicted"/>
<protein>
    <recommendedName>
        <fullName evidence="3">DUF1488 domain-containing protein</fullName>
    </recommendedName>
</protein>
<evidence type="ECO:0000313" key="1">
    <source>
        <dbReference type="EMBL" id="MEY9319413.1"/>
    </source>
</evidence>
<sequence length="94" mass="10456">MALEQACFTSFEYDRMIVQFSMRDGAKVIPCAISTSAMDELEGAGRAASSEREAQFMRLRARIEARATVKYTAGEFEGVPAGIILRSIDFRTPR</sequence>
<evidence type="ECO:0008006" key="3">
    <source>
        <dbReference type="Google" id="ProtNLM"/>
    </source>
</evidence>
<dbReference type="InterPro" id="IPR036692">
    <property type="entry name" value="Shew3726-like_sf"/>
</dbReference>
<comment type="caution">
    <text evidence="1">The sequence shown here is derived from an EMBL/GenBank/DDBJ whole genome shotgun (WGS) entry which is preliminary data.</text>
</comment>
<organism evidence="1 2">
    <name type="scientific">Bradyrhizobium elkanii</name>
    <dbReference type="NCBI Taxonomy" id="29448"/>
    <lineage>
        <taxon>Bacteria</taxon>
        <taxon>Pseudomonadati</taxon>
        <taxon>Pseudomonadota</taxon>
        <taxon>Alphaproteobacteria</taxon>
        <taxon>Hyphomicrobiales</taxon>
        <taxon>Nitrobacteraceae</taxon>
        <taxon>Bradyrhizobium</taxon>
    </lineage>
</organism>
<dbReference type="SUPFAM" id="SSF160272">
    <property type="entry name" value="Shew3726-like"/>
    <property type="match status" value="1"/>
</dbReference>
<keyword evidence="2" id="KW-1185">Reference proteome</keyword>
<dbReference type="Pfam" id="PF07369">
    <property type="entry name" value="DUF1488"/>
    <property type="match status" value="1"/>
</dbReference>
<name>A0ABV4F920_BRAEL</name>
<dbReference type="Proteomes" id="UP001565471">
    <property type="component" value="Unassembled WGS sequence"/>
</dbReference>
<dbReference type="GeneID" id="92952575"/>
<gene>
    <name evidence="1" type="ORF">ABIF29_006212</name>
</gene>
<dbReference type="InterPro" id="IPR009962">
    <property type="entry name" value="DUF1488"/>
</dbReference>